<dbReference type="Proteomes" id="UP000247465">
    <property type="component" value="Chromosome"/>
</dbReference>
<dbReference type="KEGG" id="mtar:DF168_02001"/>
<reference evidence="2 3" key="1">
    <citation type="submission" date="2018-06" db="EMBL/GenBank/DDBJ databases">
        <title>Draft Genome Sequence of a Novel Marine Bacterium Related to the Verrucomicrobia.</title>
        <authorList>
            <person name="Vosseberg J."/>
            <person name="Martijn J."/>
            <person name="Ettema T.J.G."/>
        </authorList>
    </citation>
    <scope>NUCLEOTIDE SEQUENCE [LARGE SCALE GENOMIC DNA]</scope>
    <source>
        <strain evidence="2">TARA_B100001123</strain>
    </source>
</reference>
<dbReference type="InterPro" id="IPR011037">
    <property type="entry name" value="Pyrv_Knase-like_insert_dom_sf"/>
</dbReference>
<evidence type="ECO:0000313" key="2">
    <source>
        <dbReference type="EMBL" id="AWT60781.1"/>
    </source>
</evidence>
<dbReference type="GO" id="GO:0003824">
    <property type="term" value="F:catalytic activity"/>
    <property type="evidence" value="ECO:0007669"/>
    <property type="project" value="InterPro"/>
</dbReference>
<protein>
    <recommendedName>
        <fullName evidence="1">MOSC domain-containing protein</fullName>
    </recommendedName>
</protein>
<name>A0A2Z4AF25_9BACT</name>
<dbReference type="PANTHER" id="PTHR36930">
    <property type="entry name" value="METAL-SULFUR CLUSTER BIOSYNTHESIS PROTEINS YUAD-RELATED"/>
    <property type="match status" value="1"/>
</dbReference>
<proteinExistence type="predicted"/>
<dbReference type="Pfam" id="PF03473">
    <property type="entry name" value="MOSC"/>
    <property type="match status" value="1"/>
</dbReference>
<dbReference type="SUPFAM" id="SSF50800">
    <property type="entry name" value="PK beta-barrel domain-like"/>
    <property type="match status" value="1"/>
</dbReference>
<evidence type="ECO:0000313" key="3">
    <source>
        <dbReference type="Proteomes" id="UP000247465"/>
    </source>
</evidence>
<sequence>MGLFVSPGHDFIGRHGKERLLNQVISKKNVHCLAGQGIEGDRFCGFRENFKGQITFFEWEILEELRTTFGKPDISPSASRRNVILKGIDLNVLIGKRFQIQEVVFEGAEHCAPCNWMDVAILPGTKKALENKGGLRSRILQSGYLRLGKTDLLFLP</sequence>
<organism evidence="2 3">
    <name type="scientific">Candidatus Moanibacter tarae</name>
    <dbReference type="NCBI Taxonomy" id="2200854"/>
    <lineage>
        <taxon>Bacteria</taxon>
        <taxon>Pseudomonadati</taxon>
        <taxon>Verrucomicrobiota</taxon>
        <taxon>Opitutia</taxon>
        <taxon>Puniceicoccales</taxon>
        <taxon>Puniceicoccales incertae sedis</taxon>
        <taxon>Candidatus Moanibacter</taxon>
    </lineage>
</organism>
<dbReference type="GO" id="GO:0030151">
    <property type="term" value="F:molybdenum ion binding"/>
    <property type="evidence" value="ECO:0007669"/>
    <property type="project" value="InterPro"/>
</dbReference>
<dbReference type="InterPro" id="IPR052716">
    <property type="entry name" value="MOSC_domain"/>
</dbReference>
<gene>
    <name evidence="2" type="ORF">DF168_02001</name>
</gene>
<feature type="domain" description="MOSC" evidence="1">
    <location>
        <begin position="1"/>
        <end position="154"/>
    </location>
</feature>
<dbReference type="Gene3D" id="2.40.33.20">
    <property type="entry name" value="PK beta-barrel domain-like"/>
    <property type="match status" value="1"/>
</dbReference>
<evidence type="ECO:0000259" key="1">
    <source>
        <dbReference type="PROSITE" id="PS51340"/>
    </source>
</evidence>
<dbReference type="InterPro" id="IPR005302">
    <property type="entry name" value="MoCF_Sase_C"/>
</dbReference>
<dbReference type="AlphaFoldDB" id="A0A2Z4AF25"/>
<accession>A0A2Z4AF25</accession>
<dbReference type="PANTHER" id="PTHR36930:SF1">
    <property type="entry name" value="MOSC DOMAIN-CONTAINING PROTEIN"/>
    <property type="match status" value="1"/>
</dbReference>
<dbReference type="EMBL" id="CP029803">
    <property type="protein sequence ID" value="AWT60781.1"/>
    <property type="molecule type" value="Genomic_DNA"/>
</dbReference>
<dbReference type="PROSITE" id="PS51340">
    <property type="entry name" value="MOSC"/>
    <property type="match status" value="1"/>
</dbReference>
<dbReference type="GO" id="GO:0030170">
    <property type="term" value="F:pyridoxal phosphate binding"/>
    <property type="evidence" value="ECO:0007669"/>
    <property type="project" value="InterPro"/>
</dbReference>